<feature type="domain" description="Helicase C-terminal" evidence="7">
    <location>
        <begin position="230"/>
        <end position="375"/>
    </location>
</feature>
<evidence type="ECO:0000256" key="4">
    <source>
        <dbReference type="ARBA" id="ARBA00022840"/>
    </source>
</evidence>
<evidence type="ECO:0000313" key="8">
    <source>
        <dbReference type="EMBL" id="OQP33671.1"/>
    </source>
</evidence>
<dbReference type="Pfam" id="PF00271">
    <property type="entry name" value="Helicase_C"/>
    <property type="match status" value="1"/>
</dbReference>
<comment type="catalytic activity">
    <reaction evidence="5">
        <text>ATP + H2O = ADP + phosphate + H(+)</text>
        <dbReference type="Rhea" id="RHEA:13065"/>
        <dbReference type="ChEBI" id="CHEBI:15377"/>
        <dbReference type="ChEBI" id="CHEBI:15378"/>
        <dbReference type="ChEBI" id="CHEBI:30616"/>
        <dbReference type="ChEBI" id="CHEBI:43474"/>
        <dbReference type="ChEBI" id="CHEBI:456216"/>
        <dbReference type="EC" id="3.6.4.13"/>
    </reaction>
</comment>
<comment type="domain">
    <text evidence="5">Contains an N-terminal domain that binds non-specifically to RNA and a C-terminal domain that binds specifically and tightly to hairpin 92 of 23S rRNA.</text>
</comment>
<accession>A0A1V9DIN0</accession>
<dbReference type="InterPro" id="IPR050079">
    <property type="entry name" value="DEAD_box_RNA_helicase"/>
</dbReference>
<keyword evidence="5" id="KW-0694">RNA-binding</keyword>
<dbReference type="PROSITE" id="PS00039">
    <property type="entry name" value="DEAD_ATP_HELICASE"/>
    <property type="match status" value="1"/>
</dbReference>
<dbReference type="Pfam" id="PF00270">
    <property type="entry name" value="DEAD"/>
    <property type="match status" value="1"/>
</dbReference>
<dbReference type="GO" id="GO:0005524">
    <property type="term" value="F:ATP binding"/>
    <property type="evidence" value="ECO:0007669"/>
    <property type="project" value="UniProtKB-UniRule"/>
</dbReference>
<dbReference type="EC" id="3.6.4.13" evidence="5"/>
<dbReference type="NCBIfam" id="NF008744">
    <property type="entry name" value="PRK11776.1"/>
    <property type="match status" value="1"/>
</dbReference>
<keyword evidence="1 5" id="KW-0547">Nucleotide-binding</keyword>
<reference evidence="8 9" key="1">
    <citation type="submission" date="2017-02" db="EMBL/GenBank/DDBJ databases">
        <title>Whole genome shotgun sequence of Pantoea agglomerans strain AS1 isolated from a cycad, Zamia floridana in Central Florida, USA.</title>
        <authorList>
            <person name="Lata P."/>
            <person name="Govindarajan S."/>
            <person name="Qi F."/>
            <person name="Li J.-L."/>
            <person name="Maurya S.K."/>
            <person name="Sahoo M.K."/>
        </authorList>
    </citation>
    <scope>NUCLEOTIDE SEQUENCE [LARGE SCALE GENOMIC DNA]</scope>
    <source>
        <strain evidence="8 9">AS1</strain>
    </source>
</reference>
<dbReference type="InterPro" id="IPR005580">
    <property type="entry name" value="DbpA/CsdA_RNA-bd_dom"/>
</dbReference>
<dbReference type="SUPFAM" id="SSF52540">
    <property type="entry name" value="P-loop containing nucleoside triphosphate hydrolases"/>
    <property type="match status" value="1"/>
</dbReference>
<dbReference type="InterPro" id="IPR000629">
    <property type="entry name" value="RNA-helicase_DEAD-box_CS"/>
</dbReference>
<sequence length="460" mass="49758">MTAFTTLTDLPASQIANLNDMGYTEMTPVQAATLPAILARRDVRAQAKTGSGKTAAFGIGLLQHIDSTRFVTQALVLCPTRELADQVSNVLRQLARFTRNIKILTLCGGQPISAQRDSLVHAPHIVVGTPGRILDHLQRETLKLDQLATLVLDEADRMLEMGFRDDMEAVAARTPASRQTLLFSATWPESIASLSARFQRDALHVATEEVSELPAIEQEFIEASPKEKLPLLQALLAQRQPASCVVFCNTKRECDDVAAALNQQDISALALHGDLEQRDRERVLIRFANGSGRVLVATDVAARGLDIKALAMVVNYQLAWDPEVHVHRIGRTGRAGEQGSAVSLVAPDEMARAHALEDFLQQPLNWLAASILKKGARQPLPAAMMTLCIDGGRKAKIRPGDILGALTGEAGMRADQIGKIDITPSHAYVAVAAGEAKATLVKLKQGKIKGKSVRAILLKD</sequence>
<dbReference type="Gene3D" id="3.30.70.330">
    <property type="match status" value="1"/>
</dbReference>
<dbReference type="InterPro" id="IPR028619">
    <property type="entry name" value="DEAD_helicase_DbpA"/>
</dbReference>
<keyword evidence="2 5" id="KW-0378">Hydrolase</keyword>
<dbReference type="EMBL" id="MWUE01000016">
    <property type="protein sequence ID" value="OQP33671.1"/>
    <property type="molecule type" value="Genomic_DNA"/>
</dbReference>
<keyword evidence="5" id="KW-0690">Ribosome biogenesis</keyword>
<dbReference type="PROSITE" id="PS51194">
    <property type="entry name" value="HELICASE_CTER"/>
    <property type="match status" value="1"/>
</dbReference>
<dbReference type="GO" id="GO:0000027">
    <property type="term" value="P:ribosomal large subunit assembly"/>
    <property type="evidence" value="ECO:0007669"/>
    <property type="project" value="UniProtKB-UniRule"/>
</dbReference>
<dbReference type="GO" id="GO:0005829">
    <property type="term" value="C:cytosol"/>
    <property type="evidence" value="ECO:0007669"/>
    <property type="project" value="TreeGrafter"/>
</dbReference>
<dbReference type="GO" id="GO:0016887">
    <property type="term" value="F:ATP hydrolysis activity"/>
    <property type="evidence" value="ECO:0007669"/>
    <property type="project" value="RHEA"/>
</dbReference>
<dbReference type="CDD" id="cd18787">
    <property type="entry name" value="SF2_C_DEAD"/>
    <property type="match status" value="1"/>
</dbReference>
<dbReference type="InterPro" id="IPR011545">
    <property type="entry name" value="DEAD/DEAH_box_helicase_dom"/>
</dbReference>
<dbReference type="RefSeq" id="WP_081139416.1">
    <property type="nucleotide sequence ID" value="NZ_MWUE01000016.1"/>
</dbReference>
<proteinExistence type="inferred from homology"/>
<dbReference type="Proteomes" id="UP000192769">
    <property type="component" value="Unassembled WGS sequence"/>
</dbReference>
<dbReference type="Gene3D" id="3.40.50.300">
    <property type="entry name" value="P-loop containing nucleotide triphosphate hydrolases"/>
    <property type="match status" value="2"/>
</dbReference>
<gene>
    <name evidence="5" type="primary">dbpA</name>
    <name evidence="8" type="ORF">B2J69_10520</name>
</gene>
<keyword evidence="4 5" id="KW-0067">ATP-binding</keyword>
<dbReference type="SMART" id="SM00490">
    <property type="entry name" value="HELICc"/>
    <property type="match status" value="1"/>
</dbReference>
<keyword evidence="9" id="KW-1185">Reference proteome</keyword>
<dbReference type="InterPro" id="IPR001650">
    <property type="entry name" value="Helicase_C-like"/>
</dbReference>
<keyword evidence="5" id="KW-0963">Cytoplasm</keyword>
<feature type="domain" description="Helicase ATP-binding" evidence="6">
    <location>
        <begin position="34"/>
        <end position="205"/>
    </location>
</feature>
<organism evidence="8 9">
    <name type="scientific">Pantoea latae</name>
    <dbReference type="NCBI Taxonomy" id="1964541"/>
    <lineage>
        <taxon>Bacteria</taxon>
        <taxon>Pseudomonadati</taxon>
        <taxon>Pseudomonadota</taxon>
        <taxon>Gammaproteobacteria</taxon>
        <taxon>Enterobacterales</taxon>
        <taxon>Erwiniaceae</taxon>
        <taxon>Pantoea</taxon>
    </lineage>
</organism>
<dbReference type="GO" id="GO:0034458">
    <property type="term" value="F:3'-5' RNA helicase activity"/>
    <property type="evidence" value="ECO:0007669"/>
    <property type="project" value="UniProtKB-UniRule"/>
</dbReference>
<dbReference type="AlphaFoldDB" id="A0A1V9DIN0"/>
<dbReference type="SMART" id="SM00487">
    <property type="entry name" value="DEXDc"/>
    <property type="match status" value="1"/>
</dbReference>
<protein>
    <recommendedName>
        <fullName evidence="5">ATP-dependent RNA helicase DbpA</fullName>
        <ecNumber evidence="5">3.6.4.13</ecNumber>
    </recommendedName>
</protein>
<dbReference type="HAMAP" id="MF_00965">
    <property type="entry name" value="DEAD_helicase_DbpA"/>
    <property type="match status" value="1"/>
</dbReference>
<dbReference type="InterPro" id="IPR012677">
    <property type="entry name" value="Nucleotide-bd_a/b_plait_sf"/>
</dbReference>
<dbReference type="PANTHER" id="PTHR47959">
    <property type="entry name" value="ATP-DEPENDENT RNA HELICASE RHLE-RELATED"/>
    <property type="match status" value="1"/>
</dbReference>
<comment type="subcellular location">
    <subcellularLocation>
        <location evidence="5">Cytoplasm</location>
    </subcellularLocation>
</comment>
<name>A0A1V9DIN0_9GAMM</name>
<dbReference type="PANTHER" id="PTHR47959:SF1">
    <property type="entry name" value="ATP-DEPENDENT RNA HELICASE DBPA"/>
    <property type="match status" value="1"/>
</dbReference>
<feature type="region of interest" description="Involved in 23S rRNA binding" evidence="5">
    <location>
        <begin position="385"/>
        <end position="460"/>
    </location>
</feature>
<evidence type="ECO:0000256" key="2">
    <source>
        <dbReference type="ARBA" id="ARBA00022801"/>
    </source>
</evidence>
<comment type="function">
    <text evidence="5">DEAD-box RNA helicase involved in the assembly of the 50S ribosomal subunit. Has an RNA-dependent ATPase activity, which is specific for 23S rRNA, and a 3' to 5' RNA helicase activity that uses the energy of ATP hydrolysis to destabilize and unwind short rRNA duplexes.</text>
</comment>
<dbReference type="InterPro" id="IPR044742">
    <property type="entry name" value="DEAD/DEAH_RhlB"/>
</dbReference>
<dbReference type="PROSITE" id="PS51192">
    <property type="entry name" value="HELICASE_ATP_BIND_1"/>
    <property type="match status" value="1"/>
</dbReference>
<comment type="caution">
    <text evidence="8">The sequence shown here is derived from an EMBL/GenBank/DDBJ whole genome shotgun (WGS) entry which is preliminary data.</text>
</comment>
<dbReference type="CDD" id="cd00268">
    <property type="entry name" value="DEADc"/>
    <property type="match status" value="1"/>
</dbReference>
<comment type="similarity">
    <text evidence="5">Belongs to the DEAD box helicase family. DbpA subfamily.</text>
</comment>
<evidence type="ECO:0000259" key="6">
    <source>
        <dbReference type="PROSITE" id="PS51192"/>
    </source>
</evidence>
<evidence type="ECO:0000256" key="5">
    <source>
        <dbReference type="HAMAP-Rule" id="MF_00965"/>
    </source>
</evidence>
<dbReference type="OrthoDB" id="9805696at2"/>
<dbReference type="GO" id="GO:0003723">
    <property type="term" value="F:RNA binding"/>
    <property type="evidence" value="ECO:0007669"/>
    <property type="project" value="UniProtKB-UniRule"/>
</dbReference>
<evidence type="ECO:0000256" key="3">
    <source>
        <dbReference type="ARBA" id="ARBA00022806"/>
    </source>
</evidence>
<dbReference type="InterPro" id="IPR027417">
    <property type="entry name" value="P-loop_NTPase"/>
</dbReference>
<evidence type="ECO:0000259" key="7">
    <source>
        <dbReference type="PROSITE" id="PS51194"/>
    </source>
</evidence>
<dbReference type="InterPro" id="IPR014001">
    <property type="entry name" value="Helicase_ATP-bd"/>
</dbReference>
<keyword evidence="3 5" id="KW-0347">Helicase</keyword>
<evidence type="ECO:0000313" key="9">
    <source>
        <dbReference type="Proteomes" id="UP000192769"/>
    </source>
</evidence>
<dbReference type="Pfam" id="PF03880">
    <property type="entry name" value="DbpA"/>
    <property type="match status" value="1"/>
</dbReference>
<evidence type="ECO:0000256" key="1">
    <source>
        <dbReference type="ARBA" id="ARBA00022741"/>
    </source>
</evidence>